<dbReference type="AlphaFoldDB" id="A0A6C0EBI8"/>
<dbReference type="EMBL" id="MN739776">
    <property type="protein sequence ID" value="QHT25940.1"/>
    <property type="molecule type" value="Genomic_DNA"/>
</dbReference>
<name>A0A6C0EBI8_9ZZZZ</name>
<protein>
    <submittedName>
        <fullName evidence="1">Uncharacterized protein</fullName>
    </submittedName>
</protein>
<reference evidence="1" key="1">
    <citation type="journal article" date="2020" name="Nature">
        <title>Giant virus diversity and host interactions through global metagenomics.</title>
        <authorList>
            <person name="Schulz F."/>
            <person name="Roux S."/>
            <person name="Paez-Espino D."/>
            <person name="Jungbluth S."/>
            <person name="Walsh D.A."/>
            <person name="Denef V.J."/>
            <person name="McMahon K.D."/>
            <person name="Konstantinidis K.T."/>
            <person name="Eloe-Fadrosh E.A."/>
            <person name="Kyrpides N.C."/>
            <person name="Woyke T."/>
        </authorList>
    </citation>
    <scope>NUCLEOTIDE SEQUENCE</scope>
    <source>
        <strain evidence="1">GVMAG-M-3300023179-27</strain>
    </source>
</reference>
<organism evidence="1">
    <name type="scientific">viral metagenome</name>
    <dbReference type="NCBI Taxonomy" id="1070528"/>
    <lineage>
        <taxon>unclassified sequences</taxon>
        <taxon>metagenomes</taxon>
        <taxon>organismal metagenomes</taxon>
    </lineage>
</organism>
<evidence type="ECO:0000313" key="1">
    <source>
        <dbReference type="EMBL" id="QHT25940.1"/>
    </source>
</evidence>
<proteinExistence type="predicted"/>
<accession>A0A6C0EBI8</accession>
<sequence length="170" mass="19708">MTYVKSDIDNQMYLVRDLPDKQNAANTLARLKQNIMTITNYLYTNIDNPKYKDFAPYIRQLHKRIQNTVIIESSANSIYTSYSVNKGEQIVFCIRSVKNKDDIHDINLMMYVVLHEMAHVACPETGHTELFKKIFSFLTTTAIELGLYYKIPFGSDPKEYCNMTITDSII</sequence>